<dbReference type="EMBL" id="FNCQ01000009">
    <property type="protein sequence ID" value="SDG76666.1"/>
    <property type="molecule type" value="Genomic_DNA"/>
</dbReference>
<reference evidence="2" key="1">
    <citation type="submission" date="2016-10" db="EMBL/GenBank/DDBJ databases">
        <authorList>
            <person name="Varghese N."/>
            <person name="Submissions S."/>
        </authorList>
    </citation>
    <scope>NUCLEOTIDE SEQUENCE [LARGE SCALE GENOMIC DNA]</scope>
    <source>
        <strain evidence="2">BP1-148</strain>
    </source>
</reference>
<dbReference type="AlphaFoldDB" id="A0A1G7WXP8"/>
<protein>
    <submittedName>
        <fullName evidence="1">Uncharacterized protein</fullName>
    </submittedName>
</protein>
<evidence type="ECO:0000313" key="1">
    <source>
        <dbReference type="EMBL" id="SDG76666.1"/>
    </source>
</evidence>
<proteinExistence type="predicted"/>
<dbReference type="Gene3D" id="3.30.70.2330">
    <property type="match status" value="1"/>
</dbReference>
<name>A0A1G7WXP8_9BACT</name>
<sequence>MEKIRFDVVGLYHWDVRDHWKEYAAEAVGKTLTLQPQPENVKDPYAVRVREGVVHVGYVAVTDLDVVYQALKGSGKERLRGVVVETNTEPPVLTVECEVEHVDWDYEPFDDSVYAGWHYDGLSLMPRKMEQLQDLVDDIIDGLESDKSSDLSSCIETLLDTHLYDMSREMTRARYRVERLLSDSETSFLREQAVQLRLQKGMLMCHEYRDRVARYLFIELPRTLRKQGLENSHYTYDNRLDELKSQLLSFPYQLYDKFLCDPVDFLREVYYHHVPRKYLFQLLSGIILMILKGQVQIQRWGREGDTEPLDLIAFSETPQIRASNREQALKDGIMALLNKVDARGNHIISQKNQWAAMMSVLVNEYSVTDCDMKAFCRKMDEWGFGADSGLEVYCDYDSIAKCSEYALNHFREWRGEGAKHKRMVSAAVELRGVLRPVVGFH</sequence>
<dbReference type="RefSeq" id="WP_091817604.1">
    <property type="nucleotide sequence ID" value="NZ_FNCQ01000009.1"/>
</dbReference>
<gene>
    <name evidence="1" type="ORF">SAMN04487901_10933</name>
</gene>
<accession>A0A1G7WXP8</accession>
<dbReference type="Proteomes" id="UP000198779">
    <property type="component" value="Unassembled WGS sequence"/>
</dbReference>
<evidence type="ECO:0000313" key="2">
    <source>
        <dbReference type="Proteomes" id="UP000198779"/>
    </source>
</evidence>
<organism evidence="1 2">
    <name type="scientific">Prevotella communis</name>
    <dbReference type="NCBI Taxonomy" id="2913614"/>
    <lineage>
        <taxon>Bacteria</taxon>
        <taxon>Pseudomonadati</taxon>
        <taxon>Bacteroidota</taxon>
        <taxon>Bacteroidia</taxon>
        <taxon>Bacteroidales</taxon>
        <taxon>Prevotellaceae</taxon>
        <taxon>Prevotella</taxon>
    </lineage>
</organism>
<keyword evidence="2" id="KW-1185">Reference proteome</keyword>